<dbReference type="Proteomes" id="UP001055102">
    <property type="component" value="Unassembled WGS sequence"/>
</dbReference>
<comment type="caution">
    <text evidence="2">The sequence shown here is derived from an EMBL/GenBank/DDBJ whole genome shotgun (WGS) entry which is preliminary data.</text>
</comment>
<evidence type="ECO:0000313" key="2">
    <source>
        <dbReference type="EMBL" id="GJE05337.1"/>
    </source>
</evidence>
<keyword evidence="3" id="KW-1185">Reference proteome</keyword>
<sequence length="39" mass="4289">MSRPSLSWAARVGWFAALWLGGVATVGLVAYGLRLWLKK</sequence>
<gene>
    <name evidence="2" type="ORF">AOPFMNJM_0635</name>
</gene>
<name>A0ABQ4SQH1_9HYPH</name>
<feature type="transmembrane region" description="Helical" evidence="1">
    <location>
        <begin position="12"/>
        <end position="33"/>
    </location>
</feature>
<keyword evidence="1" id="KW-1133">Transmembrane helix</keyword>
<protein>
    <recommendedName>
        <fullName evidence="4">DUF2474 domain-containing protein</fullName>
    </recommendedName>
</protein>
<dbReference type="EMBL" id="BPQR01000010">
    <property type="protein sequence ID" value="GJE05337.1"/>
    <property type="molecule type" value="Genomic_DNA"/>
</dbReference>
<evidence type="ECO:0000313" key="3">
    <source>
        <dbReference type="Proteomes" id="UP001055102"/>
    </source>
</evidence>
<keyword evidence="1" id="KW-0812">Transmembrane</keyword>
<reference evidence="2" key="2">
    <citation type="submission" date="2021-08" db="EMBL/GenBank/DDBJ databases">
        <authorList>
            <person name="Tani A."/>
            <person name="Ola A."/>
            <person name="Ogura Y."/>
            <person name="Katsura K."/>
            <person name="Hayashi T."/>
        </authorList>
    </citation>
    <scope>NUCLEOTIDE SEQUENCE</scope>
    <source>
        <strain evidence="2">LMG 23639</strain>
    </source>
</reference>
<reference evidence="2" key="1">
    <citation type="journal article" date="2021" name="Front. Microbiol.">
        <title>Comprehensive Comparative Genomics and Phenotyping of Methylobacterium Species.</title>
        <authorList>
            <person name="Alessa O."/>
            <person name="Ogura Y."/>
            <person name="Fujitani Y."/>
            <person name="Takami H."/>
            <person name="Hayashi T."/>
            <person name="Sahin N."/>
            <person name="Tani A."/>
        </authorList>
    </citation>
    <scope>NUCLEOTIDE SEQUENCE</scope>
    <source>
        <strain evidence="2">LMG 23639</strain>
    </source>
</reference>
<evidence type="ECO:0008006" key="4">
    <source>
        <dbReference type="Google" id="ProtNLM"/>
    </source>
</evidence>
<accession>A0ABQ4SQH1</accession>
<organism evidence="2 3">
    <name type="scientific">Methylobacterium jeotgali</name>
    <dbReference type="NCBI Taxonomy" id="381630"/>
    <lineage>
        <taxon>Bacteria</taxon>
        <taxon>Pseudomonadati</taxon>
        <taxon>Pseudomonadota</taxon>
        <taxon>Alphaproteobacteria</taxon>
        <taxon>Hyphomicrobiales</taxon>
        <taxon>Methylobacteriaceae</taxon>
        <taxon>Methylobacterium</taxon>
    </lineage>
</organism>
<evidence type="ECO:0000256" key="1">
    <source>
        <dbReference type="SAM" id="Phobius"/>
    </source>
</evidence>
<proteinExistence type="predicted"/>
<dbReference type="RefSeq" id="WP_238274022.1">
    <property type="nucleotide sequence ID" value="NZ_BPQR01000010.1"/>
</dbReference>
<keyword evidence="1" id="KW-0472">Membrane</keyword>